<evidence type="ECO:0000313" key="2">
    <source>
        <dbReference type="EMBL" id="CAE8597965.1"/>
    </source>
</evidence>
<dbReference type="EMBL" id="CAJNNV010009925">
    <property type="protein sequence ID" value="CAE8597965.1"/>
    <property type="molecule type" value="Genomic_DNA"/>
</dbReference>
<organism evidence="2 3">
    <name type="scientific">Polarella glacialis</name>
    <name type="common">Dinoflagellate</name>
    <dbReference type="NCBI Taxonomy" id="89957"/>
    <lineage>
        <taxon>Eukaryota</taxon>
        <taxon>Sar</taxon>
        <taxon>Alveolata</taxon>
        <taxon>Dinophyceae</taxon>
        <taxon>Suessiales</taxon>
        <taxon>Suessiaceae</taxon>
        <taxon>Polarella</taxon>
    </lineage>
</organism>
<feature type="non-terminal residue" evidence="2">
    <location>
        <position position="1"/>
    </location>
</feature>
<gene>
    <name evidence="2" type="ORF">PGLA1383_LOCUS16381</name>
</gene>
<protein>
    <submittedName>
        <fullName evidence="2">Uncharacterized protein</fullName>
    </submittedName>
</protein>
<keyword evidence="3" id="KW-1185">Reference proteome</keyword>
<keyword evidence="1" id="KW-0472">Membrane</keyword>
<evidence type="ECO:0000313" key="3">
    <source>
        <dbReference type="Proteomes" id="UP000654075"/>
    </source>
</evidence>
<feature type="non-terminal residue" evidence="2">
    <location>
        <position position="229"/>
    </location>
</feature>
<dbReference type="Proteomes" id="UP000654075">
    <property type="component" value="Unassembled WGS sequence"/>
</dbReference>
<accession>A0A813EBS8</accession>
<feature type="transmembrane region" description="Helical" evidence="1">
    <location>
        <begin position="104"/>
        <end position="125"/>
    </location>
</feature>
<dbReference type="AlphaFoldDB" id="A0A813EBS8"/>
<keyword evidence="1" id="KW-0812">Transmembrane</keyword>
<reference evidence="2" key="1">
    <citation type="submission" date="2021-02" db="EMBL/GenBank/DDBJ databases">
        <authorList>
            <person name="Dougan E. K."/>
            <person name="Rhodes N."/>
            <person name="Thang M."/>
            <person name="Chan C."/>
        </authorList>
    </citation>
    <scope>NUCLEOTIDE SEQUENCE</scope>
</reference>
<feature type="transmembrane region" description="Helical" evidence="1">
    <location>
        <begin position="61"/>
        <end position="83"/>
    </location>
</feature>
<proteinExistence type="predicted"/>
<comment type="caution">
    <text evidence="2">The sequence shown here is derived from an EMBL/GenBank/DDBJ whole genome shotgun (WGS) entry which is preliminary data.</text>
</comment>
<sequence>DELYSRCPPAVEKMLGKSLAQAKVEVGTLKDESGLAMKVLEGLPEALWKASGQLGDFAGTIPFFAGLSILAALLCCGAVAVLLAETHSAWLSRYLARTLGPRALALLCPVAAALAAFLLCATAAAEVATASKASGFCSTDGGPDAAVLSSAEQSLGSESSTYGLARHYIAGEGNNLAILHIVLAKDALVSVIGWLEKYRFPLQETCPSWAPGEVAAHLQSLHVALNQSE</sequence>
<name>A0A813EBS8_POLGL</name>
<evidence type="ECO:0000256" key="1">
    <source>
        <dbReference type="SAM" id="Phobius"/>
    </source>
</evidence>
<keyword evidence="1" id="KW-1133">Transmembrane helix</keyword>